<feature type="transmembrane region" description="Helical" evidence="7">
    <location>
        <begin position="69"/>
        <end position="96"/>
    </location>
</feature>
<feature type="transmembrane region" description="Helical" evidence="7">
    <location>
        <begin position="305"/>
        <end position="328"/>
    </location>
</feature>
<dbReference type="InterPro" id="IPR017464">
    <property type="entry name" value="Sugar_tfrase_EpsB_2"/>
</dbReference>
<keyword evidence="4 7" id="KW-0812">Transmembrane</keyword>
<dbReference type="InterPro" id="IPR017475">
    <property type="entry name" value="EPS_sugar_tfrase"/>
</dbReference>
<dbReference type="RefSeq" id="WP_229659145.1">
    <property type="nucleotide sequence ID" value="NZ_BMME01000001.1"/>
</dbReference>
<evidence type="ECO:0000313" key="10">
    <source>
        <dbReference type="Proteomes" id="UP000599009"/>
    </source>
</evidence>
<keyword evidence="3 9" id="KW-0808">Transferase</keyword>
<evidence type="ECO:0000256" key="3">
    <source>
        <dbReference type="ARBA" id="ARBA00022679"/>
    </source>
</evidence>
<dbReference type="EMBL" id="BMME01000001">
    <property type="protein sequence ID" value="GGK08936.1"/>
    <property type="molecule type" value="Genomic_DNA"/>
</dbReference>
<dbReference type="PANTHER" id="PTHR30576">
    <property type="entry name" value="COLANIC BIOSYNTHESIS UDP-GLUCOSE LIPID CARRIER TRANSFERASE"/>
    <property type="match status" value="1"/>
</dbReference>
<keyword evidence="5 7" id="KW-1133">Transmembrane helix</keyword>
<protein>
    <submittedName>
        <fullName evidence="9">Glycosyl transferase</fullName>
    </submittedName>
</protein>
<dbReference type="GO" id="GO:0016740">
    <property type="term" value="F:transferase activity"/>
    <property type="evidence" value="ECO:0007669"/>
    <property type="project" value="UniProtKB-KW"/>
</dbReference>
<feature type="transmembrane region" description="Helical" evidence="7">
    <location>
        <begin position="134"/>
        <end position="156"/>
    </location>
</feature>
<reference evidence="10" key="1">
    <citation type="journal article" date="2019" name="Int. J. Syst. Evol. Microbiol.">
        <title>The Global Catalogue of Microorganisms (GCM) 10K type strain sequencing project: providing services to taxonomists for standard genome sequencing and annotation.</title>
        <authorList>
            <consortium name="The Broad Institute Genomics Platform"/>
            <consortium name="The Broad Institute Genome Sequencing Center for Infectious Disease"/>
            <person name="Wu L."/>
            <person name="Ma J."/>
        </authorList>
    </citation>
    <scope>NUCLEOTIDE SEQUENCE [LARGE SCALE GENOMIC DNA]</scope>
    <source>
        <strain evidence="10">CGMCC 1.8985</strain>
    </source>
</reference>
<dbReference type="NCBIfam" id="TIGR03013">
    <property type="entry name" value="EpsB_2"/>
    <property type="match status" value="1"/>
</dbReference>
<evidence type="ECO:0000256" key="2">
    <source>
        <dbReference type="ARBA" id="ARBA00006464"/>
    </source>
</evidence>
<evidence type="ECO:0000313" key="9">
    <source>
        <dbReference type="EMBL" id="GGK08936.1"/>
    </source>
</evidence>
<evidence type="ECO:0000256" key="1">
    <source>
        <dbReference type="ARBA" id="ARBA00004141"/>
    </source>
</evidence>
<keyword evidence="6 7" id="KW-0472">Membrane</keyword>
<dbReference type="Proteomes" id="UP000599009">
    <property type="component" value="Unassembled WGS sequence"/>
</dbReference>
<name>A0ABQ2EHL9_9GAMM</name>
<keyword evidence="10" id="KW-1185">Reference proteome</keyword>
<feature type="transmembrane region" description="Helical" evidence="7">
    <location>
        <begin position="38"/>
        <end position="57"/>
    </location>
</feature>
<evidence type="ECO:0000256" key="6">
    <source>
        <dbReference type="ARBA" id="ARBA00023136"/>
    </source>
</evidence>
<comment type="caution">
    <text evidence="9">The sequence shown here is derived from an EMBL/GenBank/DDBJ whole genome shotgun (WGS) entry which is preliminary data.</text>
</comment>
<accession>A0ABQ2EHL9</accession>
<evidence type="ECO:0000256" key="4">
    <source>
        <dbReference type="ARBA" id="ARBA00022692"/>
    </source>
</evidence>
<evidence type="ECO:0000259" key="8">
    <source>
        <dbReference type="Pfam" id="PF02397"/>
    </source>
</evidence>
<feature type="transmembrane region" description="Helical" evidence="7">
    <location>
        <begin position="108"/>
        <end position="128"/>
    </location>
</feature>
<evidence type="ECO:0000256" key="7">
    <source>
        <dbReference type="SAM" id="Phobius"/>
    </source>
</evidence>
<dbReference type="InterPro" id="IPR003362">
    <property type="entry name" value="Bact_transf"/>
</dbReference>
<organism evidence="9 10">
    <name type="scientific">Luteimonas terricola</name>
    <dbReference type="NCBI Taxonomy" id="645597"/>
    <lineage>
        <taxon>Bacteria</taxon>
        <taxon>Pseudomonadati</taxon>
        <taxon>Pseudomonadota</taxon>
        <taxon>Gammaproteobacteria</taxon>
        <taxon>Lysobacterales</taxon>
        <taxon>Lysobacteraceae</taxon>
        <taxon>Luteimonas</taxon>
    </lineage>
</organism>
<sequence>MARGESNNLQHTMPLASVTHSGHVPRLIRSTASRWRSLILLTEALLLVSAVFLAVYLRFITHADPLQTYAAISVQFVRATLFAVMMMLGMTAMGMYQTHLRDTWFGAVARQAVAFLLGTFGLLVLYYIVPPVEIGRGVLALALTIGFLMIAVFRLLSARLVDVDALKQRVLVIGAGERAALIEQRLRRRADRRGFCLIGYVSYGSEAPAVDADKLLTLGVPLHQWAVAHQIDEIVFGPDDRRGDVPMEDLLQCRQVGIKIIDLVSFFEREAGKIKLALVDPSWLVFSGGFDSSPVRVLSKRGFDIFMSVAVLALTWPLLILVAAAIWIESGQGQPILYRQQRVGLLGKTFHLVKFRSMRTDAEKDGVARWAGANDCRVTRVGRIIRRTRLDELPQLWNILRGDMSIVGPRPERPEFVADLDGCLRYYSLRHCVRPGLAGWAQLRYAYGASKEDAEEKLKYDLFYVKNHNLLFDLLILVQTLEVVIFGRGVR</sequence>
<dbReference type="NCBIfam" id="TIGR03025">
    <property type="entry name" value="EPS_sugtrans"/>
    <property type="match status" value="1"/>
</dbReference>
<comment type="subcellular location">
    <subcellularLocation>
        <location evidence="1">Membrane</location>
        <topology evidence="1">Multi-pass membrane protein</topology>
    </subcellularLocation>
</comment>
<feature type="domain" description="Bacterial sugar transferase" evidence="8">
    <location>
        <begin position="300"/>
        <end position="485"/>
    </location>
</feature>
<dbReference type="Pfam" id="PF02397">
    <property type="entry name" value="Bac_transf"/>
    <property type="match status" value="1"/>
</dbReference>
<proteinExistence type="inferred from homology"/>
<gene>
    <name evidence="9" type="ORF">GCM10011394_18010</name>
</gene>
<dbReference type="PANTHER" id="PTHR30576:SF0">
    <property type="entry name" value="UNDECAPRENYL-PHOSPHATE N-ACETYLGALACTOSAMINYL 1-PHOSPHATE TRANSFERASE-RELATED"/>
    <property type="match status" value="1"/>
</dbReference>
<evidence type="ECO:0000256" key="5">
    <source>
        <dbReference type="ARBA" id="ARBA00022989"/>
    </source>
</evidence>
<comment type="similarity">
    <text evidence="2">Belongs to the bacterial sugar transferase family.</text>
</comment>